<proteinExistence type="predicted"/>
<dbReference type="EMBL" id="LUCM01006799">
    <property type="protein sequence ID" value="KAA0190751.1"/>
    <property type="molecule type" value="Genomic_DNA"/>
</dbReference>
<dbReference type="GO" id="GO:0016301">
    <property type="term" value="F:kinase activity"/>
    <property type="evidence" value="ECO:0007669"/>
    <property type="project" value="TreeGrafter"/>
</dbReference>
<protein>
    <recommendedName>
        <fullName evidence="5">L-seryl-tRNA(Sec) kinase</fullName>
    </recommendedName>
</protein>
<evidence type="ECO:0000256" key="1">
    <source>
        <dbReference type="ARBA" id="ARBA00022741"/>
    </source>
</evidence>
<dbReference type="GO" id="GO:0000049">
    <property type="term" value="F:tRNA binding"/>
    <property type="evidence" value="ECO:0007669"/>
    <property type="project" value="TreeGrafter"/>
</dbReference>
<keyword evidence="1" id="KW-0547">Nucleotide-binding</keyword>
<evidence type="ECO:0000313" key="4">
    <source>
        <dbReference type="Proteomes" id="UP000728185"/>
    </source>
</evidence>
<evidence type="ECO:0008006" key="5">
    <source>
        <dbReference type="Google" id="ProtNLM"/>
    </source>
</evidence>
<dbReference type="InterPro" id="IPR052648">
    <property type="entry name" value="Ser-tRNA(Sec)_kinase"/>
</dbReference>
<dbReference type="Gene3D" id="3.40.50.300">
    <property type="entry name" value="P-loop containing nucleotide triphosphate hydrolases"/>
    <property type="match status" value="1"/>
</dbReference>
<accession>A0A8E0RUH3</accession>
<dbReference type="InterPro" id="IPR013641">
    <property type="entry name" value="KTI12/PSTK"/>
</dbReference>
<dbReference type="Pfam" id="PF08433">
    <property type="entry name" value="KTI12"/>
    <property type="match status" value="1"/>
</dbReference>
<name>A0A8E0RUH3_9TREM</name>
<dbReference type="GO" id="GO:0005524">
    <property type="term" value="F:ATP binding"/>
    <property type="evidence" value="ECO:0007669"/>
    <property type="project" value="UniProtKB-KW"/>
</dbReference>
<evidence type="ECO:0000256" key="2">
    <source>
        <dbReference type="ARBA" id="ARBA00022840"/>
    </source>
</evidence>
<dbReference type="SUPFAM" id="SSF52540">
    <property type="entry name" value="P-loop containing nucleoside triphosphate hydrolases"/>
    <property type="match status" value="1"/>
</dbReference>
<gene>
    <name evidence="3" type="ORF">FBUS_09974</name>
</gene>
<evidence type="ECO:0000313" key="3">
    <source>
        <dbReference type="EMBL" id="KAA0190751.1"/>
    </source>
</evidence>
<keyword evidence="2" id="KW-0067">ATP-binding</keyword>
<comment type="caution">
    <text evidence="3">The sequence shown here is derived from an EMBL/GenBank/DDBJ whole genome shotgun (WGS) entry which is preliminary data.</text>
</comment>
<reference evidence="3" key="1">
    <citation type="submission" date="2019-05" db="EMBL/GenBank/DDBJ databases">
        <title>Annotation for the trematode Fasciolopsis buski.</title>
        <authorList>
            <person name="Choi Y.-J."/>
        </authorList>
    </citation>
    <scope>NUCLEOTIDE SEQUENCE</scope>
    <source>
        <strain evidence="3">HT</strain>
        <tissue evidence="3">Whole worm</tissue>
    </source>
</reference>
<organism evidence="3 4">
    <name type="scientific">Fasciolopsis buskii</name>
    <dbReference type="NCBI Taxonomy" id="27845"/>
    <lineage>
        <taxon>Eukaryota</taxon>
        <taxon>Metazoa</taxon>
        <taxon>Spiralia</taxon>
        <taxon>Lophotrochozoa</taxon>
        <taxon>Platyhelminthes</taxon>
        <taxon>Trematoda</taxon>
        <taxon>Digenea</taxon>
        <taxon>Plagiorchiida</taxon>
        <taxon>Echinostomata</taxon>
        <taxon>Echinostomatoidea</taxon>
        <taxon>Fasciolidae</taxon>
        <taxon>Fasciolopsis</taxon>
    </lineage>
</organism>
<dbReference type="AlphaFoldDB" id="A0A8E0RUH3"/>
<dbReference type="PANTHER" id="PTHR20873:SF0">
    <property type="entry name" value="L-SERYL-TRNA(SEC) KINASE"/>
    <property type="match status" value="1"/>
</dbReference>
<sequence length="314" mass="36174">MPRILIVLVIGPPGSGKSSLCLQLIPFLERCACTAVFCYDDLIPIRAFHLNPMTETTEWRTWRQAVLLCVERLVLDYRGLSFDELLVSDEMKDVWSRLELPHYDTARDLMVIVDDNFYYASMRKPFFSLAKQYDCGFAIVDCHCPLDICLKRNARRLEPVSETTIVQMVGRFESPNEESNHWERYTCHVDCSCSLTEEQISLIVGKLIFAISNPFSLAKEKALCEQQLLDRQKNLNSIMHMIDNTLRKHIQCLFRSKDDSWKRTCGKLVGRMKADTLSDLRSFISTESGAVDSIDFYQKMAVNLFTEKTSHLVT</sequence>
<dbReference type="InterPro" id="IPR027417">
    <property type="entry name" value="P-loop_NTPase"/>
</dbReference>
<dbReference type="Proteomes" id="UP000728185">
    <property type="component" value="Unassembled WGS sequence"/>
</dbReference>
<dbReference type="PANTHER" id="PTHR20873">
    <property type="entry name" value="L-SERYL-TRNA(SEC) KINASE"/>
    <property type="match status" value="1"/>
</dbReference>
<keyword evidence="4" id="KW-1185">Reference proteome</keyword>
<dbReference type="OrthoDB" id="9972657at2759"/>